<evidence type="ECO:0000313" key="8">
    <source>
        <dbReference type="EMBL" id="HIX55285.1"/>
    </source>
</evidence>
<evidence type="ECO:0000256" key="4">
    <source>
        <dbReference type="ARBA" id="ARBA00023136"/>
    </source>
</evidence>
<dbReference type="CDD" id="cd08977">
    <property type="entry name" value="SusD"/>
    <property type="match status" value="1"/>
</dbReference>
<dbReference type="InterPro" id="IPR011990">
    <property type="entry name" value="TPR-like_helical_dom_sf"/>
</dbReference>
<feature type="domain" description="SusD-like N-terminal" evidence="7">
    <location>
        <begin position="23"/>
        <end position="221"/>
    </location>
</feature>
<dbReference type="Proteomes" id="UP000824156">
    <property type="component" value="Unassembled WGS sequence"/>
</dbReference>
<dbReference type="AlphaFoldDB" id="A0A9D2AZ80"/>
<feature type="domain" description="RagB/SusD" evidence="6">
    <location>
        <begin position="325"/>
        <end position="599"/>
    </location>
</feature>
<dbReference type="Pfam" id="PF07980">
    <property type="entry name" value="SusD_RagB"/>
    <property type="match status" value="1"/>
</dbReference>
<dbReference type="PROSITE" id="PS51257">
    <property type="entry name" value="PROKAR_LIPOPROTEIN"/>
    <property type="match status" value="1"/>
</dbReference>
<comment type="caution">
    <text evidence="8">The sequence shown here is derived from an EMBL/GenBank/DDBJ whole genome shotgun (WGS) entry which is preliminary data.</text>
</comment>
<organism evidence="8 9">
    <name type="scientific">Candidatus Sphingobacterium stercoripullorum</name>
    <dbReference type="NCBI Taxonomy" id="2838759"/>
    <lineage>
        <taxon>Bacteria</taxon>
        <taxon>Pseudomonadati</taxon>
        <taxon>Bacteroidota</taxon>
        <taxon>Sphingobacteriia</taxon>
        <taxon>Sphingobacteriales</taxon>
        <taxon>Sphingobacteriaceae</taxon>
        <taxon>Sphingobacterium</taxon>
    </lineage>
</organism>
<protein>
    <submittedName>
        <fullName evidence="8">RagB/SusD family nutrient uptake outer membrane protein</fullName>
    </submittedName>
</protein>
<proteinExistence type="inferred from homology"/>
<comment type="similarity">
    <text evidence="2">Belongs to the SusD family.</text>
</comment>
<keyword evidence="4" id="KW-0472">Membrane</keyword>
<dbReference type="Pfam" id="PF14322">
    <property type="entry name" value="SusD-like_3"/>
    <property type="match status" value="1"/>
</dbReference>
<keyword evidence="3" id="KW-0732">Signal</keyword>
<dbReference type="GO" id="GO:0009279">
    <property type="term" value="C:cell outer membrane"/>
    <property type="evidence" value="ECO:0007669"/>
    <property type="project" value="UniProtKB-SubCell"/>
</dbReference>
<evidence type="ECO:0000256" key="2">
    <source>
        <dbReference type="ARBA" id="ARBA00006275"/>
    </source>
</evidence>
<dbReference type="InterPro" id="IPR033985">
    <property type="entry name" value="SusD-like_N"/>
</dbReference>
<evidence type="ECO:0000313" key="9">
    <source>
        <dbReference type="Proteomes" id="UP000824156"/>
    </source>
</evidence>
<evidence type="ECO:0000259" key="7">
    <source>
        <dbReference type="Pfam" id="PF14322"/>
    </source>
</evidence>
<sequence length="604" mass="68329">MKGYKYIYFVIIVSLLGFTSCKDWLDLPSEKDFDSSTIFEDVGKVEMAVLGAYTSTFNAEQFYQFGMGNDEAFSTEGETNSKNQVSNFVYSPAVSPTSTYAAMYAGVEQANVILRNIPQMSTVDGAEKEKLDRLMGEAYAIRAMNMLQVVRHFGDVPYPRVPVVEMTDFSSSRVSRDTIYDGCIDDLQKAVELLPWKGESGAPVERISKNSALGILARTALYAAGYSLRWDLESYSSASVKLAQREDPARIQELYRIASDAAKEVIDRGENELIAYEDIFRDLVNGRYNKESMFEYGQKGANRNEARIGYTNGIFAHTQSFYKKSQPAMAAVPTYYFEFDEGDVRRDVTISNYAITDNSMHKMNTYANHTIGKFRINWKSDNGVSDAQRDINWIHLRYSDVLLMFAEAENELNNGPTPAAKEAYEEVRLRAFNGDASKIGVTPSSYDGFREAIIQERKLELGFEGWRRTDLVRWGILYEKLSETKQDILDLAAHNGKYSDVARFRAYKPSDAKEFNDPTVALDYLSFVNEPSNAERTSLEDQGYVILDMYSTDASFFANPFTSDSNWVKAIYRGLEKNKVELFPLNTSTIDNNPGLKGQQHPKF</sequence>
<accession>A0A9D2AZ80</accession>
<dbReference type="Gene3D" id="1.25.40.390">
    <property type="match status" value="1"/>
</dbReference>
<evidence type="ECO:0000256" key="3">
    <source>
        <dbReference type="ARBA" id="ARBA00022729"/>
    </source>
</evidence>
<keyword evidence="5" id="KW-0998">Cell outer membrane</keyword>
<dbReference type="InterPro" id="IPR012944">
    <property type="entry name" value="SusD_RagB_dom"/>
</dbReference>
<gene>
    <name evidence="8" type="ORF">H9853_09675</name>
</gene>
<reference evidence="8" key="1">
    <citation type="journal article" date="2021" name="PeerJ">
        <title>Extensive microbial diversity within the chicken gut microbiome revealed by metagenomics and culture.</title>
        <authorList>
            <person name="Gilroy R."/>
            <person name="Ravi A."/>
            <person name="Getino M."/>
            <person name="Pursley I."/>
            <person name="Horton D.L."/>
            <person name="Alikhan N.F."/>
            <person name="Baker D."/>
            <person name="Gharbi K."/>
            <person name="Hall N."/>
            <person name="Watson M."/>
            <person name="Adriaenssens E.M."/>
            <person name="Foster-Nyarko E."/>
            <person name="Jarju S."/>
            <person name="Secka A."/>
            <person name="Antonio M."/>
            <person name="Oren A."/>
            <person name="Chaudhuri R.R."/>
            <person name="La Ragione R."/>
            <person name="Hildebrand F."/>
            <person name="Pallen M.J."/>
        </authorList>
    </citation>
    <scope>NUCLEOTIDE SEQUENCE</scope>
    <source>
        <strain evidence="8">1719</strain>
    </source>
</reference>
<name>A0A9D2AZ80_9SPHI</name>
<evidence type="ECO:0000256" key="1">
    <source>
        <dbReference type="ARBA" id="ARBA00004442"/>
    </source>
</evidence>
<comment type="subcellular location">
    <subcellularLocation>
        <location evidence="1">Cell outer membrane</location>
    </subcellularLocation>
</comment>
<evidence type="ECO:0000256" key="5">
    <source>
        <dbReference type="ARBA" id="ARBA00023237"/>
    </source>
</evidence>
<dbReference type="EMBL" id="DXEZ01000267">
    <property type="protein sequence ID" value="HIX55285.1"/>
    <property type="molecule type" value="Genomic_DNA"/>
</dbReference>
<dbReference type="SUPFAM" id="SSF48452">
    <property type="entry name" value="TPR-like"/>
    <property type="match status" value="1"/>
</dbReference>
<evidence type="ECO:0000259" key="6">
    <source>
        <dbReference type="Pfam" id="PF07980"/>
    </source>
</evidence>
<reference evidence="8" key="2">
    <citation type="submission" date="2021-04" db="EMBL/GenBank/DDBJ databases">
        <authorList>
            <person name="Gilroy R."/>
        </authorList>
    </citation>
    <scope>NUCLEOTIDE SEQUENCE</scope>
    <source>
        <strain evidence="8">1719</strain>
    </source>
</reference>